<dbReference type="PANTHER" id="PTHR43317">
    <property type="entry name" value="THERMOSPERMINE SYNTHASE ACAULIS5"/>
    <property type="match status" value="1"/>
</dbReference>
<keyword evidence="2 6" id="KW-0808">Transferase</keyword>
<reference evidence="8" key="2">
    <citation type="journal article" date="2014" name="BMC Genomics">
        <title>An improved genome of the model marine alga Ostreococcus tauri unfolds by assessing Illumina de novo assemblies.</title>
        <authorList>
            <person name="Blanc-Mathieu R."/>
            <person name="Verhelst B."/>
            <person name="Derelle E."/>
            <person name="Rombauts S."/>
            <person name="Bouget F.Y."/>
            <person name="Carre I."/>
            <person name="Chateau A."/>
            <person name="Eyre-Walker A."/>
            <person name="Grimsley N."/>
            <person name="Moreau H."/>
            <person name="Piegu B."/>
            <person name="Rivals E."/>
            <person name="Schackwitz W."/>
            <person name="Van de Peer Y."/>
            <person name="Piganeau G."/>
        </authorList>
    </citation>
    <scope>NUCLEOTIDE SEQUENCE</scope>
    <source>
        <strain evidence="8">RCC4221</strain>
    </source>
</reference>
<dbReference type="PROSITE" id="PS51006">
    <property type="entry name" value="PABS_2"/>
    <property type="match status" value="1"/>
</dbReference>
<evidence type="ECO:0000256" key="1">
    <source>
        <dbReference type="ARBA" id="ARBA00007867"/>
    </source>
</evidence>
<dbReference type="CDD" id="cd02440">
    <property type="entry name" value="AdoMet_MTases"/>
    <property type="match status" value="1"/>
</dbReference>
<accession>A0A454XKQ2</accession>
<accession>A0A090M6B7</accession>
<dbReference type="InParanoid" id="A0A090M6B7"/>
<protein>
    <recommendedName>
        <fullName evidence="5">thermospermine synthase</fullName>
        <ecNumber evidence="5">2.5.1.79</ecNumber>
    </recommendedName>
</protein>
<reference evidence="8 10" key="1">
    <citation type="journal article" date="2006" name="Proc. Natl. Acad. Sci. U.S.A.">
        <title>Genome analysis of the smallest free-living eukaryote Ostreococcus tauri unveils many unique features.</title>
        <authorList>
            <person name="Derelle E."/>
            <person name="Ferraz C."/>
            <person name="Rombauts S."/>
            <person name="Rouze P."/>
            <person name="Worden A.Z."/>
            <person name="Robbens S."/>
            <person name="Partensky F."/>
            <person name="Degroeve S."/>
            <person name="Echeynie S."/>
            <person name="Cooke R."/>
            <person name="Saeys Y."/>
            <person name="Wuyts J."/>
            <person name="Jabbari K."/>
            <person name="Bowler C."/>
            <person name="Panaud O."/>
            <person name="Piegu B."/>
            <person name="Ball S.G."/>
            <person name="Ral J.-P."/>
            <person name="Bouget F.-Y."/>
            <person name="Piganeau G."/>
            <person name="De Baets B."/>
            <person name="Picard A."/>
            <person name="Delseny M."/>
            <person name="Demaille J."/>
            <person name="Van de Peer Y."/>
            <person name="Moreau H."/>
        </authorList>
    </citation>
    <scope>NUCLEOTIDE SEQUENCE [LARGE SCALE GENOMIC DNA]</scope>
    <source>
        <strain evidence="8 10">OTTH0595</strain>
    </source>
</reference>
<dbReference type="STRING" id="70448.A0A090M6B7"/>
<keyword evidence="3 6" id="KW-0620">Polyamine biosynthesis</keyword>
<dbReference type="Pfam" id="PF17284">
    <property type="entry name" value="Spermine_synt_N"/>
    <property type="match status" value="1"/>
</dbReference>
<evidence type="ECO:0000256" key="6">
    <source>
        <dbReference type="PROSITE-ProRule" id="PRU00354"/>
    </source>
</evidence>
<dbReference type="InterPro" id="IPR037163">
    <property type="entry name" value="Spermidine_synt_N_sf"/>
</dbReference>
<comment type="catalytic activity">
    <reaction evidence="4">
        <text>S-adenosyl 3-(methylsulfanyl)propylamine + spermidine = thermospermine + S-methyl-5'-thioadenosine + H(+)</text>
        <dbReference type="Rhea" id="RHEA:30515"/>
        <dbReference type="ChEBI" id="CHEBI:15378"/>
        <dbReference type="ChEBI" id="CHEBI:17509"/>
        <dbReference type="ChEBI" id="CHEBI:57443"/>
        <dbReference type="ChEBI" id="CHEBI:57834"/>
        <dbReference type="ChEBI" id="CHEBI:59903"/>
        <dbReference type="EC" id="2.5.1.79"/>
    </reaction>
</comment>
<dbReference type="HAMAP" id="MF_00198">
    <property type="entry name" value="Spermidine_synth"/>
    <property type="match status" value="1"/>
</dbReference>
<dbReference type="Proteomes" id="UP000009170">
    <property type="component" value="Unassembled WGS sequence"/>
</dbReference>
<dbReference type="InterPro" id="IPR030374">
    <property type="entry name" value="PABS"/>
</dbReference>
<dbReference type="Gene3D" id="2.30.140.10">
    <property type="entry name" value="Spermidine synthase, tetramerisation domain"/>
    <property type="match status" value="1"/>
</dbReference>
<dbReference type="PANTHER" id="PTHR43317:SF1">
    <property type="entry name" value="THERMOSPERMINE SYNTHASE ACAULIS5"/>
    <property type="match status" value="1"/>
</dbReference>
<dbReference type="SUPFAM" id="SSF53335">
    <property type="entry name" value="S-adenosyl-L-methionine-dependent methyltransferases"/>
    <property type="match status" value="1"/>
</dbReference>
<dbReference type="Pfam" id="PF01564">
    <property type="entry name" value="Spermine_synth"/>
    <property type="match status" value="1"/>
</dbReference>
<dbReference type="InterPro" id="IPR001045">
    <property type="entry name" value="Spermi_synthase"/>
</dbReference>
<evidence type="ECO:0000313" key="8">
    <source>
        <dbReference type="EMBL" id="CEF98227.1"/>
    </source>
</evidence>
<dbReference type="EMBL" id="CAID01000006">
    <property type="protein sequence ID" value="CEF98227.1"/>
    <property type="molecule type" value="Genomic_DNA"/>
</dbReference>
<evidence type="ECO:0000256" key="2">
    <source>
        <dbReference type="ARBA" id="ARBA00022679"/>
    </source>
</evidence>
<evidence type="ECO:0000313" key="10">
    <source>
        <dbReference type="Proteomes" id="UP000009170"/>
    </source>
</evidence>
<sequence length="331" mass="36778">MSSDERESYGAETFAEGNWYHELLEDGLALSYRVEEVLYEGASKFQEVEVVRTVPFGSLLITDGLMQSSEHDEYVYHESLVHPALAAHACPKRVFIGGGGEGATLREVLRHPCVEECVMVDIDGDVVNMCRQHTPFYSAGAYDDKRAKLVIGDAKAGLESEADESFDVIIMDLSDPLDGGPCYQLYTTEFYGMAKRKLAKGGILITQSGCASVRDAHHVFSPIHHTLKQVFPKVYGYTMCVPSFTSEWGFNLAVTDESTDLSGENADATLKERNLDMRFYDSISHRRMFALPKPLRTLIDAEKRVMNIENPLFMCSTETHAGIFEEGAGDA</sequence>
<feature type="active site" description="Proton acceptor" evidence="6">
    <location>
        <position position="172"/>
    </location>
</feature>
<comment type="similarity">
    <text evidence="1">Belongs to the spermidine/spermine synthase family.</text>
</comment>
<dbReference type="GO" id="GO:0010487">
    <property type="term" value="F:thermospermine synthase activity"/>
    <property type="evidence" value="ECO:0007669"/>
    <property type="project" value="UniProtKB-EC"/>
</dbReference>
<dbReference type="AlphaFoldDB" id="A0A090M6B7"/>
<evidence type="ECO:0000313" key="9">
    <source>
        <dbReference type="EMBL" id="OUS48620.1"/>
    </source>
</evidence>
<dbReference type="InterPro" id="IPR035246">
    <property type="entry name" value="Spermidine_synt_N"/>
</dbReference>
<name>A0A090M6B7_OSTTA</name>
<reference evidence="9" key="3">
    <citation type="submission" date="2017-04" db="EMBL/GenBank/DDBJ databases">
        <title>Population genomics of picophytoplankton unveils novel chromosome hypervariability.</title>
        <authorList>
            <consortium name="DOE Joint Genome Institute"/>
            <person name="Blanc-Mathieu R."/>
            <person name="Krasovec M."/>
            <person name="Hebrard M."/>
            <person name="Yau S."/>
            <person name="Desgranges E."/>
            <person name="Martin J."/>
            <person name="Schackwitz W."/>
            <person name="Kuo A."/>
            <person name="Salin G."/>
            <person name="Donnadieu C."/>
            <person name="Desdevises Y."/>
            <person name="Sanchez-Ferandin S."/>
            <person name="Moreau H."/>
            <person name="Rivals E."/>
            <person name="Grigoriev I.V."/>
            <person name="Grimsley N."/>
            <person name="Eyre-Walker A."/>
            <person name="Piganeau G."/>
        </authorList>
    </citation>
    <scope>NUCLEOTIDE SEQUENCE [LARGE SCALE GENOMIC DNA]</scope>
    <source>
        <strain evidence="9">RCC 1115</strain>
    </source>
</reference>
<evidence type="ECO:0000259" key="7">
    <source>
        <dbReference type="PROSITE" id="PS51006"/>
    </source>
</evidence>
<dbReference type="GO" id="GO:0006596">
    <property type="term" value="P:polyamine biosynthetic process"/>
    <property type="evidence" value="ECO:0007669"/>
    <property type="project" value="UniProtKB-UniRule"/>
</dbReference>
<evidence type="ECO:0000256" key="5">
    <source>
        <dbReference type="ARBA" id="ARBA00049721"/>
    </source>
</evidence>
<dbReference type="EMBL" id="KZ155774">
    <property type="protein sequence ID" value="OUS48620.1"/>
    <property type="molecule type" value="Genomic_DNA"/>
</dbReference>
<accession>A0A1Y5IGC9</accession>
<dbReference type="OrthoDB" id="38125at2759"/>
<organism evidence="8 10">
    <name type="scientific">Ostreococcus tauri</name>
    <name type="common">Marine green alga</name>
    <dbReference type="NCBI Taxonomy" id="70448"/>
    <lineage>
        <taxon>Eukaryota</taxon>
        <taxon>Viridiplantae</taxon>
        <taxon>Chlorophyta</taxon>
        <taxon>Mamiellophyceae</taxon>
        <taxon>Mamiellales</taxon>
        <taxon>Bathycoccaceae</taxon>
        <taxon>Ostreococcus</taxon>
    </lineage>
</organism>
<gene>
    <name evidence="9" type="ORF">BE221DRAFT_203770</name>
    <name evidence="8" type="ORF">OT_ostta06g00580</name>
</gene>
<dbReference type="Gene3D" id="3.40.50.150">
    <property type="entry name" value="Vaccinia Virus protein VP39"/>
    <property type="match status" value="1"/>
</dbReference>
<dbReference type="FunFam" id="3.40.50.150:FF:000088">
    <property type="entry name" value="Polyamine aminopropyltransferase"/>
    <property type="match status" value="1"/>
</dbReference>
<dbReference type="InterPro" id="IPR029063">
    <property type="entry name" value="SAM-dependent_MTases_sf"/>
</dbReference>
<proteinExistence type="inferred from homology"/>
<feature type="domain" description="PABS" evidence="7">
    <location>
        <begin position="17"/>
        <end position="255"/>
    </location>
</feature>
<dbReference type="Proteomes" id="UP000195557">
    <property type="component" value="Unassembled WGS sequence"/>
</dbReference>
<evidence type="ECO:0000256" key="4">
    <source>
        <dbReference type="ARBA" id="ARBA00048874"/>
    </source>
</evidence>
<evidence type="ECO:0000256" key="3">
    <source>
        <dbReference type="ARBA" id="ARBA00023115"/>
    </source>
</evidence>
<dbReference type="EC" id="2.5.1.79" evidence="5"/>
<keyword evidence="10" id="KW-1185">Reference proteome</keyword>